<dbReference type="EMBL" id="SNXW01000007">
    <property type="protein sequence ID" value="TDP81628.1"/>
    <property type="molecule type" value="Genomic_DNA"/>
</dbReference>
<name>A0A4V3CVA0_9BURK</name>
<dbReference type="RefSeq" id="WP_133609738.1">
    <property type="nucleotide sequence ID" value="NZ_SNXW01000007.1"/>
</dbReference>
<evidence type="ECO:0000256" key="1">
    <source>
        <dbReference type="SAM" id="MobiDB-lite"/>
    </source>
</evidence>
<evidence type="ECO:0000313" key="3">
    <source>
        <dbReference type="Proteomes" id="UP000294593"/>
    </source>
</evidence>
<proteinExistence type="predicted"/>
<dbReference type="AlphaFoldDB" id="A0A4V3CVA0"/>
<accession>A0A4V3CVA0</accession>
<organism evidence="2 3">
    <name type="scientific">Aquabacterium commune</name>
    <dbReference type="NCBI Taxonomy" id="70586"/>
    <lineage>
        <taxon>Bacteria</taxon>
        <taxon>Pseudomonadati</taxon>
        <taxon>Pseudomonadota</taxon>
        <taxon>Betaproteobacteria</taxon>
        <taxon>Burkholderiales</taxon>
        <taxon>Aquabacterium</taxon>
    </lineage>
</organism>
<gene>
    <name evidence="2" type="ORF">EV672_10758</name>
</gene>
<evidence type="ECO:0008006" key="4">
    <source>
        <dbReference type="Google" id="ProtNLM"/>
    </source>
</evidence>
<dbReference type="Proteomes" id="UP000294593">
    <property type="component" value="Unassembled WGS sequence"/>
</dbReference>
<protein>
    <recommendedName>
        <fullName evidence="4">DUF2946 family protein</fullName>
    </recommendedName>
</protein>
<reference evidence="2 3" key="1">
    <citation type="submission" date="2019-03" db="EMBL/GenBank/DDBJ databases">
        <title>Genomic Encyclopedia of Type Strains, Phase IV (KMG-IV): sequencing the most valuable type-strain genomes for metagenomic binning, comparative biology and taxonomic classification.</title>
        <authorList>
            <person name="Goeker M."/>
        </authorList>
    </citation>
    <scope>NUCLEOTIDE SEQUENCE [LARGE SCALE GENOMIC DNA]</scope>
    <source>
        <strain evidence="2 3">DSM 11901</strain>
    </source>
</reference>
<comment type="caution">
    <text evidence="2">The sequence shown here is derived from an EMBL/GenBank/DDBJ whole genome shotgun (WGS) entry which is preliminary data.</text>
</comment>
<evidence type="ECO:0000313" key="2">
    <source>
        <dbReference type="EMBL" id="TDP81628.1"/>
    </source>
</evidence>
<keyword evidence="3" id="KW-1185">Reference proteome</keyword>
<sequence length="142" mass="14699">MRHAAPARHIARPRQPAGWRAALLCLLIALLPVRSWAWTSMAVQTAVTAATAAATAAVAEADATPPCHAHAEVASAETPSSDTTHPPHHGCSLCDLCHAGVLPPPMWLWSGTAVPPGSAPGWTPATDTGRQGTDGLFRPPRG</sequence>
<feature type="region of interest" description="Disordered" evidence="1">
    <location>
        <begin position="116"/>
        <end position="142"/>
    </location>
</feature>
<dbReference type="OrthoDB" id="9988962at2"/>